<keyword evidence="3" id="KW-1185">Reference proteome</keyword>
<reference evidence="2 3" key="1">
    <citation type="submission" date="2017-10" db="EMBL/GenBank/DDBJ databases">
        <title>Two draft genome sequences of Pusillimonas sp. strains isolated from a nitrate- and radionuclide-contaminated groundwater in Russia.</title>
        <authorList>
            <person name="Grouzdev D.S."/>
            <person name="Tourova T.P."/>
            <person name="Goeva M.A."/>
            <person name="Babich T.L."/>
            <person name="Sokolova D.S."/>
            <person name="Abdullin R."/>
            <person name="Poltaraus A.B."/>
            <person name="Toshchakov S.V."/>
            <person name="Nazina T.N."/>
        </authorList>
    </citation>
    <scope>NUCLEOTIDE SEQUENCE [LARGE SCALE GENOMIC DNA]</scope>
    <source>
        <strain evidence="2 3">JR1/69-3-13</strain>
    </source>
</reference>
<accession>A0A2N4U6K6</accession>
<name>A0A2N4U6K6_9BURK</name>
<feature type="transmembrane region" description="Helical" evidence="1">
    <location>
        <begin position="20"/>
        <end position="40"/>
    </location>
</feature>
<keyword evidence="1" id="KW-0812">Transmembrane</keyword>
<gene>
    <name evidence="2" type="ORF">CR159_06385</name>
</gene>
<dbReference type="Proteomes" id="UP000234190">
    <property type="component" value="Unassembled WGS sequence"/>
</dbReference>
<evidence type="ECO:0000313" key="2">
    <source>
        <dbReference type="EMBL" id="PLC50633.1"/>
    </source>
</evidence>
<comment type="caution">
    <text evidence="2">The sequence shown here is derived from an EMBL/GenBank/DDBJ whole genome shotgun (WGS) entry which is preliminary data.</text>
</comment>
<protein>
    <submittedName>
        <fullName evidence="2">Uncharacterized protein</fullName>
    </submittedName>
</protein>
<evidence type="ECO:0000256" key="1">
    <source>
        <dbReference type="SAM" id="Phobius"/>
    </source>
</evidence>
<dbReference type="EMBL" id="PDNW01000004">
    <property type="protein sequence ID" value="PLC50633.1"/>
    <property type="molecule type" value="Genomic_DNA"/>
</dbReference>
<keyword evidence="1" id="KW-1133">Transmembrane helix</keyword>
<proteinExistence type="predicted"/>
<keyword evidence="1" id="KW-0472">Membrane</keyword>
<dbReference type="AlphaFoldDB" id="A0A2N4U6K6"/>
<organism evidence="2 3">
    <name type="scientific">Pollutimonas subterranea</name>
    <dbReference type="NCBI Taxonomy" id="2045210"/>
    <lineage>
        <taxon>Bacteria</taxon>
        <taxon>Pseudomonadati</taxon>
        <taxon>Pseudomonadota</taxon>
        <taxon>Betaproteobacteria</taxon>
        <taxon>Burkholderiales</taxon>
        <taxon>Alcaligenaceae</taxon>
        <taxon>Pollutimonas</taxon>
    </lineage>
</organism>
<evidence type="ECO:0000313" key="3">
    <source>
        <dbReference type="Proteomes" id="UP000234190"/>
    </source>
</evidence>
<sequence>MPTSSSSDTTGTTVRPVHRLSLWRVVGWLALAAVLALSFVGHLTPQMQVQWANFMSMCGF</sequence>